<evidence type="ECO:0000313" key="3">
    <source>
        <dbReference type="RefSeq" id="XP_054854322.1"/>
    </source>
</evidence>
<dbReference type="PANTHER" id="PTHR11362">
    <property type="entry name" value="PHOSPHATIDYLETHANOLAMINE-BINDING PROTEIN"/>
    <property type="match status" value="1"/>
</dbReference>
<dbReference type="CTD" id="157310"/>
<dbReference type="PROSITE" id="PS01220">
    <property type="entry name" value="PBP"/>
    <property type="match status" value="1"/>
</dbReference>
<dbReference type="AlphaFoldDB" id="A0AA97KED2"/>
<dbReference type="Pfam" id="PF01161">
    <property type="entry name" value="PBP"/>
    <property type="match status" value="1"/>
</dbReference>
<keyword evidence="2" id="KW-1185">Reference proteome</keyword>
<dbReference type="InterPro" id="IPR036610">
    <property type="entry name" value="PEBP-like_sf"/>
</dbReference>
<dbReference type="KEGG" id="emc:129342528"/>
<dbReference type="Proteomes" id="UP001190640">
    <property type="component" value="Chromosome 14"/>
</dbReference>
<dbReference type="CDD" id="cd00866">
    <property type="entry name" value="PEBP_euk"/>
    <property type="match status" value="1"/>
</dbReference>
<comment type="similarity">
    <text evidence="1">Belongs to the phosphatidylethanolamine-binding protein family.</text>
</comment>
<sequence length="220" mass="25517">MPPRTVPQEARSFTFPLLARMKLLVTCLFLIGLSVIVVQKAVASEECIFEKLDGEDAKFCRGDLEVLYPELGDVGCMYIPRCNQYRKRISKEWNSPNVRYQKADRNKHYVLIMVDPDAPSRANPKYRYWRHWLVTNIRGTDLKTGKVQGHVLTDYIRPTPPSHSGYHRYQFQIYEQLEYEAISLSTEEEASSGSWDMESFVDQFQLGAPVASTHFLTEHY</sequence>
<organism evidence="2 3">
    <name type="scientific">Eublepharis macularius</name>
    <name type="common">Leopard gecko</name>
    <name type="synonym">Cyrtodactylus macularius</name>
    <dbReference type="NCBI Taxonomy" id="481883"/>
    <lineage>
        <taxon>Eukaryota</taxon>
        <taxon>Metazoa</taxon>
        <taxon>Chordata</taxon>
        <taxon>Craniata</taxon>
        <taxon>Vertebrata</taxon>
        <taxon>Euteleostomi</taxon>
        <taxon>Lepidosauria</taxon>
        <taxon>Squamata</taxon>
        <taxon>Bifurcata</taxon>
        <taxon>Gekkota</taxon>
        <taxon>Eublepharidae</taxon>
        <taxon>Eublepharinae</taxon>
        <taxon>Eublepharis</taxon>
    </lineage>
</organism>
<dbReference type="InterPro" id="IPR035810">
    <property type="entry name" value="PEBP_euk"/>
</dbReference>
<dbReference type="RefSeq" id="XP_054854322.1">
    <property type="nucleotide sequence ID" value="XM_054998347.1"/>
</dbReference>
<dbReference type="InterPro" id="IPR001858">
    <property type="entry name" value="Phosphatidylethanolamine-bd_CS"/>
</dbReference>
<accession>A0AA97KED2</accession>
<dbReference type="GeneID" id="129342528"/>
<dbReference type="SUPFAM" id="SSF49777">
    <property type="entry name" value="PEBP-like"/>
    <property type="match status" value="1"/>
</dbReference>
<name>A0AA97KED2_EUBMA</name>
<evidence type="ECO:0000256" key="1">
    <source>
        <dbReference type="ARBA" id="ARBA00007091"/>
    </source>
</evidence>
<proteinExistence type="inferred from homology"/>
<reference evidence="3" key="1">
    <citation type="submission" date="2025-08" db="UniProtKB">
        <authorList>
            <consortium name="RefSeq"/>
        </authorList>
    </citation>
    <scope>IDENTIFICATION</scope>
    <source>
        <tissue evidence="3">Blood</tissue>
    </source>
</reference>
<dbReference type="Gene3D" id="3.90.280.10">
    <property type="entry name" value="PEBP-like"/>
    <property type="match status" value="1"/>
</dbReference>
<evidence type="ECO:0000313" key="2">
    <source>
        <dbReference type="Proteomes" id="UP001190640"/>
    </source>
</evidence>
<dbReference type="PANTHER" id="PTHR11362:SF82">
    <property type="entry name" value="PHOSPHATIDYLETHANOLAMINE-BINDING PROTEIN 4"/>
    <property type="match status" value="1"/>
</dbReference>
<gene>
    <name evidence="3" type="primary">PEBP4</name>
</gene>
<dbReference type="InterPro" id="IPR008914">
    <property type="entry name" value="PEBP"/>
</dbReference>
<protein>
    <submittedName>
        <fullName evidence="3">Phosphatidylethanolamine-binding protein 4 isoform X1</fullName>
    </submittedName>
</protein>